<dbReference type="EMBL" id="FNOI01000001">
    <property type="protein sequence ID" value="SDW13086.1"/>
    <property type="molecule type" value="Genomic_DNA"/>
</dbReference>
<protein>
    <recommendedName>
        <fullName evidence="4">DUF2219 domain-containing protein</fullName>
    </recommendedName>
</protein>
<dbReference type="STRING" id="670155.SAMN04488001_0349"/>
<name>A0A1H2R0U2_9RHOB</name>
<feature type="chain" id="PRO_5011564089" description="DUF2219 domain-containing protein" evidence="1">
    <location>
        <begin position="23"/>
        <end position="304"/>
    </location>
</feature>
<dbReference type="InterPro" id="IPR018707">
    <property type="entry name" value="LpxR"/>
</dbReference>
<dbReference type="Proteomes" id="UP000199441">
    <property type="component" value="Unassembled WGS sequence"/>
</dbReference>
<reference evidence="3" key="1">
    <citation type="submission" date="2016-10" db="EMBL/GenBank/DDBJ databases">
        <authorList>
            <person name="Varghese N."/>
            <person name="Submissions S."/>
        </authorList>
    </citation>
    <scope>NUCLEOTIDE SEQUENCE [LARGE SCALE GENOMIC DNA]</scope>
    <source>
        <strain evidence="3">DSM 26922</strain>
    </source>
</reference>
<keyword evidence="3" id="KW-1185">Reference proteome</keyword>
<organism evidence="2 3">
    <name type="scientific">Litoreibacter albidus</name>
    <dbReference type="NCBI Taxonomy" id="670155"/>
    <lineage>
        <taxon>Bacteria</taxon>
        <taxon>Pseudomonadati</taxon>
        <taxon>Pseudomonadota</taxon>
        <taxon>Alphaproteobacteria</taxon>
        <taxon>Rhodobacterales</taxon>
        <taxon>Roseobacteraceae</taxon>
        <taxon>Litoreibacter</taxon>
    </lineage>
</organism>
<evidence type="ECO:0008006" key="4">
    <source>
        <dbReference type="Google" id="ProtNLM"/>
    </source>
</evidence>
<evidence type="ECO:0000313" key="3">
    <source>
        <dbReference type="Proteomes" id="UP000199441"/>
    </source>
</evidence>
<gene>
    <name evidence="2" type="ORF">SAMN04488001_0349</name>
</gene>
<dbReference type="RefSeq" id="WP_089943474.1">
    <property type="nucleotide sequence ID" value="NZ_FNOI01000001.1"/>
</dbReference>
<keyword evidence="1" id="KW-0732">Signal</keyword>
<dbReference type="Pfam" id="PF09982">
    <property type="entry name" value="LpxR"/>
    <property type="match status" value="1"/>
</dbReference>
<dbReference type="InterPro" id="IPR037107">
    <property type="entry name" value="Put_OMP_sf"/>
</dbReference>
<dbReference type="Gene3D" id="2.40.128.140">
    <property type="entry name" value="Outer membrane protein"/>
    <property type="match status" value="1"/>
</dbReference>
<accession>A0A1H2R0U2</accession>
<dbReference type="AlphaFoldDB" id="A0A1H2R0U2"/>
<evidence type="ECO:0000256" key="1">
    <source>
        <dbReference type="SAM" id="SignalP"/>
    </source>
</evidence>
<sequence length="304" mass="32441">MNILRKLATSLMFLSAAGAAAAADGNRALGWGSLFSNDALGDGKDRWRSAALVVSHVRGDGWTGQLPDRFGALVEYRFRTEMITPVNVASPSASDRRYVGALSFGAHTHFQKGATEMSAGLDFVFVGPQTNVDQLQDSFHGLFESASVNVDGFQVENAVYPTLTFEAGRKFDVGATGALRPFVEVQAGAETLARIGADVTFGSFGQGALMLRDNPTGQRYSGIAGDAPLGTSLVLGGDVAYVADSQYLDQAGITHKDMRARLRAGVHQQLRRGAVFYGVTYLSEEYDSQPEGQVVGSLSARLKF</sequence>
<feature type="signal peptide" evidence="1">
    <location>
        <begin position="1"/>
        <end position="22"/>
    </location>
</feature>
<evidence type="ECO:0000313" key="2">
    <source>
        <dbReference type="EMBL" id="SDW13086.1"/>
    </source>
</evidence>
<proteinExistence type="predicted"/>
<dbReference type="OrthoDB" id="7721289at2"/>